<keyword evidence="1" id="KW-0472">Membrane</keyword>
<accession>A0A6I6IWX8</accession>
<evidence type="ECO:0000256" key="1">
    <source>
        <dbReference type="SAM" id="Phobius"/>
    </source>
</evidence>
<name>A0A6I6IWX8_9RHOB</name>
<evidence type="ECO:0000313" key="3">
    <source>
        <dbReference type="EMBL" id="QGX99976.1"/>
    </source>
</evidence>
<feature type="transmembrane region" description="Helical" evidence="1">
    <location>
        <begin position="56"/>
        <end position="78"/>
    </location>
</feature>
<dbReference type="OrthoDB" id="7873328at2"/>
<dbReference type="EMBL" id="CP034348">
    <property type="protein sequence ID" value="QGX99976.1"/>
    <property type="molecule type" value="Genomic_DNA"/>
</dbReference>
<reference evidence="4" key="1">
    <citation type="submission" date="2018-12" db="EMBL/GenBank/DDBJ databases">
        <title>Complete genome sequence of Roseovarius sp. MME-070.</title>
        <authorList>
            <person name="Nam Y.-D."/>
            <person name="Kang J."/>
            <person name="Chung W.-H."/>
            <person name="Park Y.S."/>
        </authorList>
    </citation>
    <scope>NUCLEOTIDE SEQUENCE [LARGE SCALE GENOMIC DNA]</scope>
    <source>
        <strain evidence="4">MME-070</strain>
    </source>
</reference>
<dbReference type="RefSeq" id="WP_157708657.1">
    <property type="nucleotide sequence ID" value="NZ_CP034348.1"/>
</dbReference>
<proteinExistence type="predicted"/>
<protein>
    <submittedName>
        <fullName evidence="3">Pilus assembly protein</fullName>
    </submittedName>
</protein>
<dbReference type="InterPro" id="IPR012495">
    <property type="entry name" value="TadE-like_dom"/>
</dbReference>
<gene>
    <name evidence="3" type="ORF">EI983_17555</name>
</gene>
<dbReference type="Proteomes" id="UP000428330">
    <property type="component" value="Chromosome"/>
</dbReference>
<keyword evidence="1" id="KW-0812">Transmembrane</keyword>
<dbReference type="KEGG" id="rom:EI983_17555"/>
<keyword evidence="4" id="KW-1185">Reference proteome</keyword>
<evidence type="ECO:0000313" key="4">
    <source>
        <dbReference type="Proteomes" id="UP000428330"/>
    </source>
</evidence>
<dbReference type="AlphaFoldDB" id="A0A6I6IWX8"/>
<organism evidence="3 4">
    <name type="scientific">Roseovarius faecimaris</name>
    <dbReference type="NCBI Taxonomy" id="2494550"/>
    <lineage>
        <taxon>Bacteria</taxon>
        <taxon>Pseudomonadati</taxon>
        <taxon>Pseudomonadota</taxon>
        <taxon>Alphaproteobacteria</taxon>
        <taxon>Rhodobacterales</taxon>
        <taxon>Roseobacteraceae</taxon>
        <taxon>Roseovarius</taxon>
    </lineage>
</organism>
<dbReference type="Pfam" id="PF07811">
    <property type="entry name" value="TadE"/>
    <property type="match status" value="1"/>
</dbReference>
<evidence type="ECO:0000259" key="2">
    <source>
        <dbReference type="Pfam" id="PF07811"/>
    </source>
</evidence>
<keyword evidence="1" id="KW-1133">Transmembrane helix</keyword>
<feature type="domain" description="TadE-like" evidence="2">
    <location>
        <begin position="50"/>
        <end position="92"/>
    </location>
</feature>
<sequence length="166" mass="18466">MQSTIAAFDATRRGAVRKAMRDRLEGDVEMGRKTKHLFRRARGFRKDADGSASIEFVLWMPVFMFILMLTIDASILFMSQSNYWSISRDTARLVSRHAITEEQAKTYAEAAAVNKFASPTASVTKNGQTVTVVLTSPASQLTVFNLFSFATPYQVEASTTQALEPI</sequence>